<evidence type="ECO:0000256" key="5">
    <source>
        <dbReference type="ARBA" id="ARBA00022764"/>
    </source>
</evidence>
<dbReference type="Pfam" id="PF03150">
    <property type="entry name" value="CCP_MauG"/>
    <property type="match status" value="1"/>
</dbReference>
<evidence type="ECO:0000313" key="13">
    <source>
        <dbReference type="Proteomes" id="UP000094776"/>
    </source>
</evidence>
<comment type="PTM">
    <text evidence="8">Binds 2 heme groups per subunit.</text>
</comment>
<comment type="cofactor">
    <cofactor evidence="8">
        <name>heme</name>
        <dbReference type="ChEBI" id="CHEBI:30413"/>
    </cofactor>
    <text evidence="8">Binds 2 heme groups.</text>
</comment>
<evidence type="ECO:0000313" key="12">
    <source>
        <dbReference type="EMBL" id="AOK17085.1"/>
    </source>
</evidence>
<evidence type="ECO:0000256" key="8">
    <source>
        <dbReference type="PIRSR" id="PIRSR000294-1"/>
    </source>
</evidence>
<feature type="binding site" description="axial binding residue" evidence="9">
    <location>
        <position position="215"/>
    </location>
    <ligand>
        <name>heme c</name>
        <dbReference type="ChEBI" id="CHEBI:61717"/>
        <label>2</label>
    </ligand>
    <ligandPart>
        <name>Fe</name>
        <dbReference type="ChEBI" id="CHEBI:18248"/>
    </ligandPart>
</feature>
<evidence type="ECO:0000256" key="3">
    <source>
        <dbReference type="ARBA" id="ARBA00022723"/>
    </source>
</evidence>
<name>A0A1B4PSZ2_BURCE</name>
<keyword evidence="7 9" id="KW-0408">Iron</keyword>
<feature type="domain" description="Cytochrome c" evidence="11">
    <location>
        <begin position="39"/>
        <end position="177"/>
    </location>
</feature>
<dbReference type="SUPFAM" id="SSF46626">
    <property type="entry name" value="Cytochrome c"/>
    <property type="match status" value="2"/>
</dbReference>
<dbReference type="GO" id="GO:0046872">
    <property type="term" value="F:metal ion binding"/>
    <property type="evidence" value="ECO:0007669"/>
    <property type="project" value="UniProtKB-KW"/>
</dbReference>
<dbReference type="AlphaFoldDB" id="A0A1B4PSZ2"/>
<feature type="binding site" description="covalent" evidence="8">
    <location>
        <position position="214"/>
    </location>
    <ligand>
        <name>heme c</name>
        <dbReference type="ChEBI" id="CHEBI:61717"/>
        <label>2</label>
    </ligand>
</feature>
<dbReference type="RefSeq" id="WP_069270342.1">
    <property type="nucleotide sequence ID" value="NZ_CP013443.1"/>
</dbReference>
<gene>
    <name evidence="12" type="ORF">WT26_14395</name>
</gene>
<keyword evidence="4 10" id="KW-0732">Signal</keyword>
<proteinExistence type="predicted"/>
<dbReference type="GO" id="GO:0004130">
    <property type="term" value="F:cytochrome-c peroxidase activity"/>
    <property type="evidence" value="ECO:0007669"/>
    <property type="project" value="TreeGrafter"/>
</dbReference>
<evidence type="ECO:0000259" key="11">
    <source>
        <dbReference type="PROSITE" id="PS51007"/>
    </source>
</evidence>
<dbReference type="PROSITE" id="PS51007">
    <property type="entry name" value="CYTC"/>
    <property type="match status" value="2"/>
</dbReference>
<evidence type="ECO:0000256" key="6">
    <source>
        <dbReference type="ARBA" id="ARBA00023002"/>
    </source>
</evidence>
<evidence type="ECO:0000256" key="9">
    <source>
        <dbReference type="PIRSR" id="PIRSR000294-2"/>
    </source>
</evidence>
<comment type="subcellular location">
    <subcellularLocation>
        <location evidence="1">Periplasm</location>
    </subcellularLocation>
</comment>
<keyword evidence="3 9" id="KW-0479">Metal-binding</keyword>
<reference evidence="12 13" key="1">
    <citation type="submission" date="2015-12" db="EMBL/GenBank/DDBJ databases">
        <title>Diversity of Burkholderia near neighbor genomes.</title>
        <authorList>
            <person name="Sahl J."/>
            <person name="Wagner D."/>
            <person name="Keim P."/>
        </authorList>
    </citation>
    <scope>NUCLEOTIDE SEQUENCE [LARGE SCALE GENOMIC DNA]</scope>
    <source>
        <strain evidence="12 13">MSMB1184WGS</strain>
    </source>
</reference>
<feature type="chain" id="PRO_5008567484" evidence="10">
    <location>
        <begin position="24"/>
        <end position="347"/>
    </location>
</feature>
<accession>A0A1B4PSZ2</accession>
<feature type="binding site" description="axial binding residue" evidence="9">
    <location>
        <position position="65"/>
    </location>
    <ligand>
        <name>heme c</name>
        <dbReference type="ChEBI" id="CHEBI:61717"/>
        <label>1</label>
    </ligand>
    <ligandPart>
        <name>Fe</name>
        <dbReference type="ChEBI" id="CHEBI:18248"/>
    </ligandPart>
</feature>
<evidence type="ECO:0000256" key="4">
    <source>
        <dbReference type="ARBA" id="ARBA00022729"/>
    </source>
</evidence>
<dbReference type="InterPro" id="IPR004852">
    <property type="entry name" value="Di-haem_cyt_c_peroxidsae"/>
</dbReference>
<dbReference type="GO" id="GO:0009055">
    <property type="term" value="F:electron transfer activity"/>
    <property type="evidence" value="ECO:0007669"/>
    <property type="project" value="InterPro"/>
</dbReference>
<dbReference type="PIRSF" id="PIRSF000294">
    <property type="entry name" value="Cytochrome-c_peroxidase"/>
    <property type="match status" value="1"/>
</dbReference>
<dbReference type="InterPro" id="IPR009056">
    <property type="entry name" value="Cyt_c-like_dom"/>
</dbReference>
<dbReference type="InterPro" id="IPR051395">
    <property type="entry name" value="Cytochrome_c_Peroxidase/MauG"/>
</dbReference>
<dbReference type="InterPro" id="IPR026259">
    <property type="entry name" value="MauG/Cytc_peroxidase"/>
</dbReference>
<dbReference type="Pfam" id="PF21419">
    <property type="entry name" value="RoxA-like_Cyt-c"/>
    <property type="match status" value="1"/>
</dbReference>
<protein>
    <submittedName>
        <fullName evidence="12">Cytochrome c family protein</fullName>
    </submittedName>
</protein>
<dbReference type="PANTHER" id="PTHR30600">
    <property type="entry name" value="CYTOCHROME C PEROXIDASE-RELATED"/>
    <property type="match status" value="1"/>
</dbReference>
<dbReference type="GO" id="GO:0042597">
    <property type="term" value="C:periplasmic space"/>
    <property type="evidence" value="ECO:0007669"/>
    <property type="project" value="UniProtKB-SubCell"/>
</dbReference>
<evidence type="ECO:0000256" key="10">
    <source>
        <dbReference type="SAM" id="SignalP"/>
    </source>
</evidence>
<dbReference type="Proteomes" id="UP000094776">
    <property type="component" value="Chromosome 1"/>
</dbReference>
<dbReference type="GO" id="GO:0020037">
    <property type="term" value="F:heme binding"/>
    <property type="evidence" value="ECO:0007669"/>
    <property type="project" value="InterPro"/>
</dbReference>
<dbReference type="EMBL" id="CP013443">
    <property type="protein sequence ID" value="AOK17085.1"/>
    <property type="molecule type" value="Genomic_DNA"/>
</dbReference>
<feature type="binding site" description="covalent" evidence="8">
    <location>
        <position position="64"/>
    </location>
    <ligand>
        <name>heme c</name>
        <dbReference type="ChEBI" id="CHEBI:61717"/>
        <label>1</label>
    </ligand>
</feature>
<feature type="binding site" description="covalent" evidence="8">
    <location>
        <position position="61"/>
    </location>
    <ligand>
        <name>heme c</name>
        <dbReference type="ChEBI" id="CHEBI:61717"/>
        <label>1</label>
    </ligand>
</feature>
<keyword evidence="2 8" id="KW-0349">Heme</keyword>
<dbReference type="Gene3D" id="1.10.760.10">
    <property type="entry name" value="Cytochrome c-like domain"/>
    <property type="match status" value="2"/>
</dbReference>
<keyword evidence="6" id="KW-0560">Oxidoreductase</keyword>
<dbReference type="PANTHER" id="PTHR30600:SF10">
    <property type="entry name" value="BLL6722 PROTEIN"/>
    <property type="match status" value="1"/>
</dbReference>
<organism evidence="12 13">
    <name type="scientific">Burkholderia cepacia</name>
    <name type="common">Pseudomonas cepacia</name>
    <dbReference type="NCBI Taxonomy" id="292"/>
    <lineage>
        <taxon>Bacteria</taxon>
        <taxon>Pseudomonadati</taxon>
        <taxon>Pseudomonadota</taxon>
        <taxon>Betaproteobacteria</taxon>
        <taxon>Burkholderiales</taxon>
        <taxon>Burkholderiaceae</taxon>
        <taxon>Burkholderia</taxon>
        <taxon>Burkholderia cepacia complex</taxon>
    </lineage>
</organism>
<feature type="domain" description="Cytochrome c" evidence="11">
    <location>
        <begin position="196"/>
        <end position="347"/>
    </location>
</feature>
<evidence type="ECO:0000256" key="2">
    <source>
        <dbReference type="ARBA" id="ARBA00022617"/>
    </source>
</evidence>
<keyword evidence="5" id="KW-0574">Periplasm</keyword>
<sequence>MSQIRWFGWLCVGVLASTLAVFAPHPTAHGSSDASLLAQRVALGKQLFNDPSLSADGSVRCASCHMPEKSYTDGRATAVGVYGRVGTRNTPSLLSVEIAREGVFFWDGRRTSLEQAVLDPLTNPVEMGLPDQTQVMQRIAQNSAYRAAFAQAFPTHSDAFTPDDVGVALAAYIRSLTSTQSAFDHYGHGDRAALNPRAQLGLALFQGKAGCAECHRLEGASPTFTDHAYHRTGVGLDGITANLPTLTEGVIARSLQGGAIGDRVATHEDEAQLGRFNVTLEPADIGLFRTPSLRGVSRTAPYMHDGSVPTLDDAIDREVYYRSLQAGRPLNLSVEERLDLAEFLRSL</sequence>
<feature type="binding site" description="covalent" evidence="8">
    <location>
        <position position="211"/>
    </location>
    <ligand>
        <name>heme c</name>
        <dbReference type="ChEBI" id="CHEBI:61717"/>
        <label>2</label>
    </ligand>
</feature>
<evidence type="ECO:0000256" key="1">
    <source>
        <dbReference type="ARBA" id="ARBA00004418"/>
    </source>
</evidence>
<feature type="signal peptide" evidence="10">
    <location>
        <begin position="1"/>
        <end position="23"/>
    </location>
</feature>
<evidence type="ECO:0000256" key="7">
    <source>
        <dbReference type="ARBA" id="ARBA00023004"/>
    </source>
</evidence>
<dbReference type="InterPro" id="IPR036909">
    <property type="entry name" value="Cyt_c-like_dom_sf"/>
</dbReference>